<evidence type="ECO:0000313" key="2">
    <source>
        <dbReference type="Proteomes" id="UP000822476"/>
    </source>
</evidence>
<organism evidence="1 2">
    <name type="scientific">Paragonimus skrjabini miyazakii</name>
    <dbReference type="NCBI Taxonomy" id="59628"/>
    <lineage>
        <taxon>Eukaryota</taxon>
        <taxon>Metazoa</taxon>
        <taxon>Spiralia</taxon>
        <taxon>Lophotrochozoa</taxon>
        <taxon>Platyhelminthes</taxon>
        <taxon>Trematoda</taxon>
        <taxon>Digenea</taxon>
        <taxon>Plagiorchiida</taxon>
        <taxon>Troglotremata</taxon>
        <taxon>Troglotrematidae</taxon>
        <taxon>Paragonimus</taxon>
    </lineage>
</organism>
<keyword evidence="2" id="KW-1185">Reference proteome</keyword>
<evidence type="ECO:0000313" key="1">
    <source>
        <dbReference type="EMBL" id="KAF7233172.1"/>
    </source>
</evidence>
<dbReference type="EMBL" id="JTDE01021259">
    <property type="protein sequence ID" value="KAF7233172.1"/>
    <property type="molecule type" value="Genomic_DNA"/>
</dbReference>
<dbReference type="AlphaFoldDB" id="A0A8S9YAS6"/>
<comment type="caution">
    <text evidence="1">The sequence shown here is derived from an EMBL/GenBank/DDBJ whole genome shotgun (WGS) entry which is preliminary data.</text>
</comment>
<dbReference type="Proteomes" id="UP000822476">
    <property type="component" value="Unassembled WGS sequence"/>
</dbReference>
<proteinExistence type="predicted"/>
<gene>
    <name evidence="1" type="ORF">EG68_07931</name>
</gene>
<sequence>MDFCWNPLLWKNAVPWCLHMAPMLVRLIYIFNGCESLVLQSDGDQADGDDGMEDINMQADTRFTTLVGPGHDVHAIGALARALIAAPTTDPQMTTDSSASCSDPLFLQCLSKCLTWPDSAACFKASQWIPTLIDALIQPVANGATSIPLVKRPLAGPLAEAVLFGILCGLHVNVKNAETNLSSLLLAGVRVYTSVDVSVACGGLRELVAKILISASNPDNMQD</sequence>
<name>A0A8S9YAS6_9TREM</name>
<accession>A0A8S9YAS6</accession>
<dbReference type="OrthoDB" id="2215036at2759"/>
<protein>
    <submittedName>
        <fullName evidence="1">Uncharacterized protein</fullName>
    </submittedName>
</protein>
<reference evidence="1" key="1">
    <citation type="submission" date="2019-07" db="EMBL/GenBank/DDBJ databases">
        <title>Annotation for the trematode Paragonimus miyazaki's.</title>
        <authorList>
            <person name="Choi Y.-J."/>
        </authorList>
    </citation>
    <scope>NUCLEOTIDE SEQUENCE</scope>
    <source>
        <strain evidence="1">Japan</strain>
    </source>
</reference>